<comment type="catalytic activity">
    <reaction evidence="1">
        <text>S-ubiquitinyl-[E2 ubiquitin-conjugating enzyme]-L-cysteine + [acceptor protein]-L-lysine = [E2 ubiquitin-conjugating enzyme]-L-cysteine + N(6)-ubiquitinyl-[acceptor protein]-L-lysine.</text>
        <dbReference type="EC" id="2.3.2.27"/>
    </reaction>
</comment>
<dbReference type="SUPFAM" id="SSF57850">
    <property type="entry name" value="RING/U-box"/>
    <property type="match status" value="2"/>
</dbReference>
<feature type="domain" description="RING-type" evidence="12">
    <location>
        <begin position="524"/>
        <end position="566"/>
    </location>
</feature>
<evidence type="ECO:0000313" key="14">
    <source>
        <dbReference type="Proteomes" id="UP000824890"/>
    </source>
</evidence>
<dbReference type="Gene3D" id="3.30.40.10">
    <property type="entry name" value="Zinc/RING finger domain, C3HC4 (zinc finger)"/>
    <property type="match status" value="2"/>
</dbReference>
<feature type="non-terminal residue" evidence="13">
    <location>
        <position position="1"/>
    </location>
</feature>
<accession>A0ABQ7X875</accession>
<dbReference type="InterPro" id="IPR053238">
    <property type="entry name" value="RING-H2_zinc_finger"/>
</dbReference>
<organism evidence="13 14">
    <name type="scientific">Brassica napus</name>
    <name type="common">Rape</name>
    <dbReference type="NCBI Taxonomy" id="3708"/>
    <lineage>
        <taxon>Eukaryota</taxon>
        <taxon>Viridiplantae</taxon>
        <taxon>Streptophyta</taxon>
        <taxon>Embryophyta</taxon>
        <taxon>Tracheophyta</taxon>
        <taxon>Spermatophyta</taxon>
        <taxon>Magnoliopsida</taxon>
        <taxon>eudicotyledons</taxon>
        <taxon>Gunneridae</taxon>
        <taxon>Pentapetalae</taxon>
        <taxon>rosids</taxon>
        <taxon>malvids</taxon>
        <taxon>Brassicales</taxon>
        <taxon>Brassicaceae</taxon>
        <taxon>Brassiceae</taxon>
        <taxon>Brassica</taxon>
    </lineage>
</organism>
<name>A0ABQ7X875_BRANA</name>
<dbReference type="EC" id="2.3.2.27" evidence="3"/>
<keyword evidence="11" id="KW-0472">Membrane</keyword>
<evidence type="ECO:0000256" key="10">
    <source>
        <dbReference type="SAM" id="MobiDB-lite"/>
    </source>
</evidence>
<dbReference type="Proteomes" id="UP000824890">
    <property type="component" value="Unassembled WGS sequence"/>
</dbReference>
<evidence type="ECO:0000256" key="6">
    <source>
        <dbReference type="ARBA" id="ARBA00022786"/>
    </source>
</evidence>
<evidence type="ECO:0000256" key="8">
    <source>
        <dbReference type="ARBA" id="ARBA00024209"/>
    </source>
</evidence>
<feature type="compositionally biased region" description="Low complexity" evidence="10">
    <location>
        <begin position="323"/>
        <end position="333"/>
    </location>
</feature>
<keyword evidence="7" id="KW-0862">Zinc</keyword>
<dbReference type="SMART" id="SM00184">
    <property type="entry name" value="RING"/>
    <property type="match status" value="2"/>
</dbReference>
<dbReference type="PANTHER" id="PTHR14155">
    <property type="entry name" value="RING FINGER DOMAIN-CONTAINING"/>
    <property type="match status" value="1"/>
</dbReference>
<proteinExistence type="inferred from homology"/>
<gene>
    <name evidence="13" type="ORF">HID58_091064</name>
</gene>
<dbReference type="PANTHER" id="PTHR14155:SF615">
    <property type="entry name" value="E3 UBIQUITIN-PROTEIN LIGASE ATL9"/>
    <property type="match status" value="1"/>
</dbReference>
<evidence type="ECO:0000256" key="5">
    <source>
        <dbReference type="ARBA" id="ARBA00022771"/>
    </source>
</evidence>
<comment type="caution">
    <text evidence="13">The sequence shown here is derived from an EMBL/GenBank/DDBJ whole genome shotgun (WGS) entry which is preliminary data.</text>
</comment>
<evidence type="ECO:0000256" key="11">
    <source>
        <dbReference type="SAM" id="Phobius"/>
    </source>
</evidence>
<keyword evidence="4" id="KW-0479">Metal-binding</keyword>
<dbReference type="InterPro" id="IPR013083">
    <property type="entry name" value="Znf_RING/FYVE/PHD"/>
</dbReference>
<dbReference type="PROSITE" id="PS50089">
    <property type="entry name" value="ZF_RING_2"/>
    <property type="match status" value="2"/>
</dbReference>
<evidence type="ECO:0000313" key="13">
    <source>
        <dbReference type="EMBL" id="KAH0851250.1"/>
    </source>
</evidence>
<dbReference type="Pfam" id="PF13639">
    <property type="entry name" value="zf-RING_2"/>
    <property type="match status" value="2"/>
</dbReference>
<feature type="transmembrane region" description="Helical" evidence="11">
    <location>
        <begin position="81"/>
        <end position="102"/>
    </location>
</feature>
<keyword evidence="6" id="KW-0833">Ubl conjugation pathway</keyword>
<evidence type="ECO:0000256" key="4">
    <source>
        <dbReference type="ARBA" id="ARBA00022723"/>
    </source>
</evidence>
<dbReference type="EMBL" id="JAGKQM010001806">
    <property type="protein sequence ID" value="KAH0851250.1"/>
    <property type="molecule type" value="Genomic_DNA"/>
</dbReference>
<feature type="transmembrane region" description="Helical" evidence="11">
    <location>
        <begin position="44"/>
        <end position="61"/>
    </location>
</feature>
<keyword evidence="11" id="KW-0812">Transmembrane</keyword>
<comment type="similarity">
    <text evidence="8">Belongs to the RING-type zinc finger family. ATL subfamily.</text>
</comment>
<feature type="region of interest" description="Disordered" evidence="10">
    <location>
        <begin position="213"/>
        <end position="239"/>
    </location>
</feature>
<evidence type="ECO:0000256" key="7">
    <source>
        <dbReference type="ARBA" id="ARBA00022833"/>
    </source>
</evidence>
<keyword evidence="11" id="KW-1133">Transmembrane helix</keyword>
<keyword evidence="14" id="KW-1185">Reference proteome</keyword>
<evidence type="ECO:0000256" key="2">
    <source>
        <dbReference type="ARBA" id="ARBA00004906"/>
    </source>
</evidence>
<evidence type="ECO:0000256" key="9">
    <source>
        <dbReference type="PROSITE-ProRule" id="PRU00175"/>
    </source>
</evidence>
<dbReference type="CDD" id="cd16461">
    <property type="entry name" value="RING-H2_EL5-like"/>
    <property type="match status" value="2"/>
</dbReference>
<evidence type="ECO:0000259" key="12">
    <source>
        <dbReference type="PROSITE" id="PS50089"/>
    </source>
</evidence>
<feature type="domain" description="RING-type" evidence="12">
    <location>
        <begin position="164"/>
        <end position="206"/>
    </location>
</feature>
<protein>
    <recommendedName>
        <fullName evidence="3">RING-type E3 ubiquitin transferase</fullName>
        <ecNumber evidence="3">2.3.2.27</ecNumber>
    </recommendedName>
</protein>
<evidence type="ECO:0000256" key="3">
    <source>
        <dbReference type="ARBA" id="ARBA00012483"/>
    </source>
</evidence>
<feature type="region of interest" description="Disordered" evidence="10">
    <location>
        <begin position="375"/>
        <end position="395"/>
    </location>
</feature>
<evidence type="ECO:0000256" key="1">
    <source>
        <dbReference type="ARBA" id="ARBA00000900"/>
    </source>
</evidence>
<comment type="pathway">
    <text evidence="2">Protein modification; protein ubiquitination.</text>
</comment>
<sequence>HSLQPLRGFHNQTLTLPPYNLHTKNISPPLAYDDNHMAIIYNRWIPRSASLLLLLLLLQSVPYGSGQPTPPVPQTRASDPVVIVITVLFFVIFSMVFGSIFCRRSSVYSRPSVFGLTDADAAVGVVRIRRSAARGLAPAVIESFPTFIYSEVKSVRIGKGGVECAVCLCEFEDEETLRLMPPCCHVFHADCVDVWLSERSTCPLCRADLVQKQGDGGSDLSSDPGTVSSGSDPERGVLEASDRHLLDGVTWTNSNNITPRSKSTGLASWSITGLLFPRSHSTGHSLVQPVGDLDRFTLRLPDDVHRQLMKTRTIRNVTLPQARSSRSGYRSGSVGSGTGGVFSYGRKDHNHNRRLHSLSFSFSFRSGSVRSTFGGDTVAPPKNFPAATESGERSFERLRPDERVKRRKKNELLNYLEAVDMPADDMPQPGFVKNESDLAIMVATALTFSIFIVGLASVCYRWTARRFYTDEQSVNLSTHPQHELQTARRGTTRRGIDAAIVESFQTFLYSEVKEQRIGKGGVECVVCLCEFQDNDRLSLMPNCCHVYHADCVSVWLSDHSTCPLCRVDLVFQQGQGSDPDPELGVVDTTEARLSESMTWSNRSRPPRSRSMRLPHLRVADMSLSRSHSTGHCVAEPVENLDRFTLRLPDGVRTRLIKKTLVRSSQGLYRSRSVGSRSARSVFSEQWCNYKNHRRVHSMTLSFTDHLRVWLAGDVVAPPNTEQSSREFRPDDLV</sequence>
<feature type="transmembrane region" description="Helical" evidence="11">
    <location>
        <begin position="438"/>
        <end position="463"/>
    </location>
</feature>
<dbReference type="InterPro" id="IPR001841">
    <property type="entry name" value="Znf_RING"/>
</dbReference>
<keyword evidence="5 9" id="KW-0863">Zinc-finger</keyword>
<reference evidence="13 14" key="1">
    <citation type="submission" date="2021-05" db="EMBL/GenBank/DDBJ databases">
        <title>Genome Assembly of Synthetic Allotetraploid Brassica napus Reveals Homoeologous Exchanges between Subgenomes.</title>
        <authorList>
            <person name="Davis J.T."/>
        </authorList>
    </citation>
    <scope>NUCLEOTIDE SEQUENCE [LARGE SCALE GENOMIC DNA]</scope>
    <source>
        <strain evidence="14">cv. Da-Ae</strain>
        <tissue evidence="13">Seedling</tissue>
    </source>
</reference>
<feature type="region of interest" description="Disordered" evidence="10">
    <location>
        <begin position="321"/>
        <end position="345"/>
    </location>
</feature>